<protein>
    <submittedName>
        <fullName evidence="1">Uncharacterized protein</fullName>
    </submittedName>
</protein>
<dbReference type="RefSeq" id="WP_182342660.1">
    <property type="nucleotide sequence ID" value="NZ_JACGXS010000023.1"/>
</dbReference>
<evidence type="ECO:0000313" key="1">
    <source>
        <dbReference type="EMBL" id="MBA8683929.1"/>
    </source>
</evidence>
<evidence type="ECO:0000313" key="2">
    <source>
        <dbReference type="Proteomes" id="UP000547058"/>
    </source>
</evidence>
<gene>
    <name evidence="1" type="ORF">H4O11_19195</name>
</gene>
<dbReference type="AlphaFoldDB" id="A0A7W3IKP9"/>
<sequence>MQKMRVGDDDATLILNTQGSIEAIIESQNASRKWISQTIQAQANCPMLIVLVWCDNNIKLMINKTYLLSLSEAPTESYEVKTDPIPKTNHQPIAIPSDELHTMMSEEDLFLSHTIYDLQQRNISGKRYDMIRAAGLIRQLLLDNEPLIHKVNKKYSAKIVFKVIAAQLEQLPTANVRAMAISPRNWAKAKTEDLRLDQFLKKTVATYGECRISVHTAILTCAHVMGGVHYGKPTSDNENATIELDKQLRNKDSTLIIEIMRDISSIVIDALAPLHSKIVEIHAESSSPQL</sequence>
<comment type="caution">
    <text evidence="1">The sequence shown here is derived from an EMBL/GenBank/DDBJ whole genome shotgun (WGS) entry which is preliminary data.</text>
</comment>
<dbReference type="EMBL" id="JACGXS010000023">
    <property type="protein sequence ID" value="MBA8683929.1"/>
    <property type="molecule type" value="Genomic_DNA"/>
</dbReference>
<proteinExistence type="predicted"/>
<keyword evidence="2" id="KW-1185">Reference proteome</keyword>
<name>A0A7W3IKP9_9GAMM</name>
<dbReference type="Proteomes" id="UP000547058">
    <property type="component" value="Unassembled WGS sequence"/>
</dbReference>
<reference evidence="1 2" key="1">
    <citation type="submission" date="2020-08" db="EMBL/GenBank/DDBJ databases">
        <title>Stenotrophomonas tumulicola JCM 30961.</title>
        <authorList>
            <person name="Deng Y."/>
        </authorList>
    </citation>
    <scope>NUCLEOTIDE SEQUENCE [LARGE SCALE GENOMIC DNA]</scope>
    <source>
        <strain evidence="1 2">JCM 30961</strain>
    </source>
</reference>
<organism evidence="1 2">
    <name type="scientific">Stenotrophomonas tumulicola</name>
    <dbReference type="NCBI Taxonomy" id="1685415"/>
    <lineage>
        <taxon>Bacteria</taxon>
        <taxon>Pseudomonadati</taxon>
        <taxon>Pseudomonadota</taxon>
        <taxon>Gammaproteobacteria</taxon>
        <taxon>Lysobacterales</taxon>
        <taxon>Lysobacteraceae</taxon>
        <taxon>Stenotrophomonas</taxon>
    </lineage>
</organism>
<accession>A0A7W3IKP9</accession>